<dbReference type="AlphaFoldDB" id="A0AAJ2V9X1"/>
<dbReference type="EMBL" id="JAWWMZ010000003">
    <property type="protein sequence ID" value="MDX4953837.1"/>
    <property type="molecule type" value="Genomic_DNA"/>
</dbReference>
<evidence type="ECO:0000313" key="1">
    <source>
        <dbReference type="EMBL" id="MDX4953837.1"/>
    </source>
</evidence>
<evidence type="ECO:0000313" key="2">
    <source>
        <dbReference type="Proteomes" id="UP001287445"/>
    </source>
</evidence>
<name>A0AAJ2V9X1_DELAC</name>
<dbReference type="RefSeq" id="WP_199961401.1">
    <property type="nucleotide sequence ID" value="NZ_JAKRZQ010000003.1"/>
</dbReference>
<proteinExistence type="predicted"/>
<gene>
    <name evidence="1" type="ORF">SGN30_10460</name>
</gene>
<accession>A0AAJ2V9X1</accession>
<organism evidence="1 2">
    <name type="scientific">Delftia acidovorans</name>
    <name type="common">Pseudomonas acidovorans</name>
    <name type="synonym">Comamonas acidovorans</name>
    <dbReference type="NCBI Taxonomy" id="80866"/>
    <lineage>
        <taxon>Bacteria</taxon>
        <taxon>Pseudomonadati</taxon>
        <taxon>Pseudomonadota</taxon>
        <taxon>Betaproteobacteria</taxon>
        <taxon>Burkholderiales</taxon>
        <taxon>Comamonadaceae</taxon>
        <taxon>Delftia</taxon>
    </lineage>
</organism>
<dbReference type="Proteomes" id="UP001287445">
    <property type="component" value="Unassembled WGS sequence"/>
</dbReference>
<sequence length="92" mass="10123">MDEQISPDRLQGQLIASAVLLEAVLRTLPAQSLKAIRQEFEKNGPEVEGHLLNSQGSEAMLDAYRSHVGSTKELLTQIHQQAIFRDSAAGRL</sequence>
<protein>
    <submittedName>
        <fullName evidence="1">Uncharacterized protein</fullName>
    </submittedName>
</protein>
<comment type="caution">
    <text evidence="1">The sequence shown here is derived from an EMBL/GenBank/DDBJ whole genome shotgun (WGS) entry which is preliminary data.</text>
</comment>
<reference evidence="1" key="1">
    <citation type="submission" date="2023-11" db="EMBL/GenBank/DDBJ databases">
        <title>Identification and selenium tolerance of Delftia acidovorans R3-25.</title>
        <authorList>
            <person name="Zhang S."/>
            <person name="Liu Y."/>
            <person name="Guo Y."/>
        </authorList>
    </citation>
    <scope>NUCLEOTIDE SEQUENCE</scope>
    <source>
        <strain evidence="1">R3-25</strain>
    </source>
</reference>